<reference evidence="2 3" key="1">
    <citation type="journal article" date="2022" name="Gigascience">
        <title>A chromosome-level genome assembly and annotation of the desert horned lizard, Phrynosoma platyrhinos, provides insight into chromosomal rearrangements among reptiles.</title>
        <authorList>
            <person name="Koochekian N."/>
            <person name="Ascanio A."/>
            <person name="Farleigh K."/>
            <person name="Card D.C."/>
            <person name="Schield D.R."/>
            <person name="Castoe T.A."/>
            <person name="Jezkova T."/>
        </authorList>
    </citation>
    <scope>NUCLEOTIDE SEQUENCE [LARGE SCALE GENOMIC DNA]</scope>
    <source>
        <strain evidence="2">NK-2021</strain>
    </source>
</reference>
<organism evidence="2 3">
    <name type="scientific">Phrynosoma platyrhinos</name>
    <name type="common">Desert horned lizard</name>
    <dbReference type="NCBI Taxonomy" id="52577"/>
    <lineage>
        <taxon>Eukaryota</taxon>
        <taxon>Metazoa</taxon>
        <taxon>Chordata</taxon>
        <taxon>Craniata</taxon>
        <taxon>Vertebrata</taxon>
        <taxon>Euteleostomi</taxon>
        <taxon>Lepidosauria</taxon>
        <taxon>Squamata</taxon>
        <taxon>Bifurcata</taxon>
        <taxon>Unidentata</taxon>
        <taxon>Episquamata</taxon>
        <taxon>Toxicofera</taxon>
        <taxon>Iguania</taxon>
        <taxon>Phrynosomatidae</taxon>
        <taxon>Phrynosomatinae</taxon>
        <taxon>Phrynosoma</taxon>
    </lineage>
</organism>
<evidence type="ECO:0000313" key="2">
    <source>
        <dbReference type="EMBL" id="KAH0630421.1"/>
    </source>
</evidence>
<protein>
    <submittedName>
        <fullName evidence="2">Uncharacterized protein</fullName>
    </submittedName>
</protein>
<evidence type="ECO:0000256" key="1">
    <source>
        <dbReference type="SAM" id="Phobius"/>
    </source>
</evidence>
<feature type="transmembrane region" description="Helical" evidence="1">
    <location>
        <begin position="120"/>
        <end position="141"/>
    </location>
</feature>
<dbReference type="EMBL" id="JAIPUX010000439">
    <property type="protein sequence ID" value="KAH0630421.1"/>
    <property type="molecule type" value="Genomic_DNA"/>
</dbReference>
<gene>
    <name evidence="2" type="ORF">JD844_013434</name>
</gene>
<comment type="caution">
    <text evidence="2">The sequence shown here is derived from an EMBL/GenBank/DDBJ whole genome shotgun (WGS) entry which is preliminary data.</text>
</comment>
<keyword evidence="1" id="KW-0812">Transmembrane</keyword>
<evidence type="ECO:0000313" key="3">
    <source>
        <dbReference type="Proteomes" id="UP000826234"/>
    </source>
</evidence>
<dbReference type="Proteomes" id="UP000826234">
    <property type="component" value="Unassembled WGS sequence"/>
</dbReference>
<keyword evidence="3" id="KW-1185">Reference proteome</keyword>
<proteinExistence type="predicted"/>
<keyword evidence="1" id="KW-0472">Membrane</keyword>
<sequence>MSIDNSHPPNFFSSGPGMCPTIHRYIPRDSKAFIPVPRSKGFSILCRVNTSSSRCEWVLIANRGRSYYFNMDLKDHLILHNMGLIVIRMSKELEGEYQVLSGLNRTCEGRVLMTAVGPLFLYRIFLLIPGIMFLCGLGLLWDWLIKARHRLAASEEEQISHDRIQHVIPPSDLSSSI</sequence>
<name>A0ABQ7TLM5_PHRPL</name>
<accession>A0ABQ7TLM5</accession>
<keyword evidence="1" id="KW-1133">Transmembrane helix</keyword>